<feature type="compositionally biased region" description="Basic and acidic residues" evidence="9">
    <location>
        <begin position="476"/>
        <end position="488"/>
    </location>
</feature>
<comment type="subcellular location">
    <subcellularLocation>
        <location evidence="1">Cell outer membrane</location>
    </subcellularLocation>
</comment>
<reference evidence="12 13" key="1">
    <citation type="journal article" date="2016" name="Nat. Commun.">
        <title>Thousands of microbial genomes shed light on interconnected biogeochemical processes in an aquifer system.</title>
        <authorList>
            <person name="Anantharaman K."/>
            <person name="Brown C.T."/>
            <person name="Hug L.A."/>
            <person name="Sharon I."/>
            <person name="Castelle C.J."/>
            <person name="Probst A.J."/>
            <person name="Thomas B.C."/>
            <person name="Singh A."/>
            <person name="Wilkins M.J."/>
            <person name="Karaoz U."/>
            <person name="Brodie E.L."/>
            <person name="Williams K.H."/>
            <person name="Hubbard S.S."/>
            <person name="Banfield J.F."/>
        </authorList>
    </citation>
    <scope>NUCLEOTIDE SEQUENCE [LARGE SCALE GENOMIC DNA]</scope>
</reference>
<dbReference type="EMBL" id="MGDE01000105">
    <property type="protein sequence ID" value="OGL46076.1"/>
    <property type="molecule type" value="Genomic_DNA"/>
</dbReference>
<dbReference type="PROSITE" id="PS51724">
    <property type="entry name" value="SPOR"/>
    <property type="match status" value="1"/>
</dbReference>
<gene>
    <name evidence="12" type="ORF">A2W05_06195</name>
</gene>
<feature type="chain" id="PRO_5009532291" description="SPOR domain-containing protein" evidence="10">
    <location>
        <begin position="25"/>
        <end position="597"/>
    </location>
</feature>
<keyword evidence="8" id="KW-0175">Coiled coil</keyword>
<keyword evidence="5" id="KW-0812">Transmembrane</keyword>
<dbReference type="Pfam" id="PF05036">
    <property type="entry name" value="SPOR"/>
    <property type="match status" value="1"/>
</dbReference>
<feature type="region of interest" description="Disordered" evidence="9">
    <location>
        <begin position="461"/>
        <end position="488"/>
    </location>
</feature>
<keyword evidence="3" id="KW-0813">Transport</keyword>
<evidence type="ECO:0000313" key="12">
    <source>
        <dbReference type="EMBL" id="OGL46076.1"/>
    </source>
</evidence>
<comment type="similarity">
    <text evidence="2">Belongs to the outer membrane factor (OMF) (TC 1.B.17) family.</text>
</comment>
<dbReference type="Gene3D" id="3.30.70.1070">
    <property type="entry name" value="Sporulation related repeat"/>
    <property type="match status" value="1"/>
</dbReference>
<evidence type="ECO:0000256" key="3">
    <source>
        <dbReference type="ARBA" id="ARBA00022448"/>
    </source>
</evidence>
<dbReference type="InterPro" id="IPR051906">
    <property type="entry name" value="TolC-like"/>
</dbReference>
<proteinExistence type="inferred from homology"/>
<evidence type="ECO:0000256" key="8">
    <source>
        <dbReference type="SAM" id="Coils"/>
    </source>
</evidence>
<evidence type="ECO:0000256" key="9">
    <source>
        <dbReference type="SAM" id="MobiDB-lite"/>
    </source>
</evidence>
<feature type="domain" description="SPOR" evidence="11">
    <location>
        <begin position="519"/>
        <end position="594"/>
    </location>
</feature>
<evidence type="ECO:0000313" key="13">
    <source>
        <dbReference type="Proteomes" id="UP000178797"/>
    </source>
</evidence>
<dbReference type="InterPro" id="IPR007730">
    <property type="entry name" value="SPOR-like_dom"/>
</dbReference>
<dbReference type="GO" id="GO:1990281">
    <property type="term" value="C:efflux pump complex"/>
    <property type="evidence" value="ECO:0007669"/>
    <property type="project" value="TreeGrafter"/>
</dbReference>
<dbReference type="GO" id="GO:0042834">
    <property type="term" value="F:peptidoglycan binding"/>
    <property type="evidence" value="ECO:0007669"/>
    <property type="project" value="InterPro"/>
</dbReference>
<dbReference type="GO" id="GO:0015562">
    <property type="term" value="F:efflux transmembrane transporter activity"/>
    <property type="evidence" value="ECO:0007669"/>
    <property type="project" value="InterPro"/>
</dbReference>
<name>A0A1F7RWZ8_9BACT</name>
<evidence type="ECO:0000256" key="6">
    <source>
        <dbReference type="ARBA" id="ARBA00023136"/>
    </source>
</evidence>
<evidence type="ECO:0000256" key="2">
    <source>
        <dbReference type="ARBA" id="ARBA00007613"/>
    </source>
</evidence>
<dbReference type="AlphaFoldDB" id="A0A1F7RWZ8"/>
<feature type="signal peptide" evidence="10">
    <location>
        <begin position="1"/>
        <end position="24"/>
    </location>
</feature>
<evidence type="ECO:0000256" key="1">
    <source>
        <dbReference type="ARBA" id="ARBA00004442"/>
    </source>
</evidence>
<dbReference type="Proteomes" id="UP000178797">
    <property type="component" value="Unassembled WGS sequence"/>
</dbReference>
<dbReference type="GO" id="GO:0009279">
    <property type="term" value="C:cell outer membrane"/>
    <property type="evidence" value="ECO:0007669"/>
    <property type="project" value="UniProtKB-SubCell"/>
</dbReference>
<keyword evidence="7" id="KW-0998">Cell outer membrane</keyword>
<dbReference type="PANTHER" id="PTHR30026">
    <property type="entry name" value="OUTER MEMBRANE PROTEIN TOLC"/>
    <property type="match status" value="1"/>
</dbReference>
<keyword evidence="10" id="KW-0732">Signal</keyword>
<feature type="coiled-coil region" evidence="8">
    <location>
        <begin position="334"/>
        <end position="386"/>
    </location>
</feature>
<evidence type="ECO:0000256" key="5">
    <source>
        <dbReference type="ARBA" id="ARBA00022692"/>
    </source>
</evidence>
<dbReference type="Pfam" id="PF02321">
    <property type="entry name" value="OEP"/>
    <property type="match status" value="2"/>
</dbReference>
<evidence type="ECO:0000256" key="7">
    <source>
        <dbReference type="ARBA" id="ARBA00023237"/>
    </source>
</evidence>
<evidence type="ECO:0000256" key="10">
    <source>
        <dbReference type="SAM" id="SignalP"/>
    </source>
</evidence>
<organism evidence="12 13">
    <name type="scientific">Candidatus Schekmanbacteria bacterium RBG_16_38_10</name>
    <dbReference type="NCBI Taxonomy" id="1817879"/>
    <lineage>
        <taxon>Bacteria</taxon>
        <taxon>Candidatus Schekmaniibacteriota</taxon>
    </lineage>
</organism>
<evidence type="ECO:0000256" key="4">
    <source>
        <dbReference type="ARBA" id="ARBA00022452"/>
    </source>
</evidence>
<dbReference type="InterPro" id="IPR003423">
    <property type="entry name" value="OMP_efflux"/>
</dbReference>
<accession>A0A1F7RWZ8</accession>
<evidence type="ECO:0000259" key="11">
    <source>
        <dbReference type="PROSITE" id="PS51724"/>
    </source>
</evidence>
<dbReference type="GO" id="GO:0015288">
    <property type="term" value="F:porin activity"/>
    <property type="evidence" value="ECO:0007669"/>
    <property type="project" value="TreeGrafter"/>
</dbReference>
<dbReference type="PANTHER" id="PTHR30026:SF20">
    <property type="entry name" value="OUTER MEMBRANE PROTEIN TOLC"/>
    <property type="match status" value="1"/>
</dbReference>
<sequence>MKKLLCIVLIVVVFHGFPFSDVSASVNLTLEECVSYALKNNDSMKASYSGAEMYKQAARMSLSEFFPKLSLDAHYTQRDKAQTFIVGKDSFASGIPPADTALPAEDKDTYSVTLRLKQPLFTGGNLVNSYSNAKILEQASRSDSNNVRNETVRVVKRAYYDVLKSLKTKEIQEQTLKQKQERLRVIKERQREGITTKEELLSAKVDTSTEELELMRTHNDLSIKKKKLKNLIGINPDTEISLADKLENIKLLLGLEESTNIAVSHRKDLASLQYKTQGAEREIQISKSNFYPEAFLEGSYTRQKETPSSTPELWAVMVKVEWDIFKWGRTTAEVKRARANHEKLMNEYNSLKREVMLDVEKKWFRVKESEQEVKVFEERLAHADEQYKNVSLKYKEALIKTAELLEAETYLIQGRNNYFNSIYDLHIAMAELENSISSDISQFTATEKIMQPRTEIIQLDVRPEGAGKSAAPEPPEETRGEKDNQDVEKVKTGEVALPEQIHGQENSLHGDATGRTESSEKNIRYALQVGAFKSESTAHMVAEKLKPFYPNISIVKVNNFNKVRVNGIRTKQEGTAILRDIETKFKLKPLLIISQGI</sequence>
<protein>
    <recommendedName>
        <fullName evidence="11">SPOR domain-containing protein</fullName>
    </recommendedName>
</protein>
<dbReference type="Gene3D" id="1.20.1600.10">
    <property type="entry name" value="Outer membrane efflux proteins (OEP)"/>
    <property type="match status" value="1"/>
</dbReference>
<dbReference type="SUPFAM" id="SSF110997">
    <property type="entry name" value="Sporulation related repeat"/>
    <property type="match status" value="1"/>
</dbReference>
<comment type="caution">
    <text evidence="12">The sequence shown here is derived from an EMBL/GenBank/DDBJ whole genome shotgun (WGS) entry which is preliminary data.</text>
</comment>
<keyword evidence="6" id="KW-0472">Membrane</keyword>
<dbReference type="InterPro" id="IPR036680">
    <property type="entry name" value="SPOR-like_sf"/>
</dbReference>
<dbReference type="SUPFAM" id="SSF56954">
    <property type="entry name" value="Outer membrane efflux proteins (OEP)"/>
    <property type="match status" value="1"/>
</dbReference>
<keyword evidence="4" id="KW-1134">Transmembrane beta strand</keyword>